<dbReference type="InterPro" id="IPR055477">
    <property type="entry name" value="DUF7049"/>
</dbReference>
<dbReference type="CDD" id="cd11393">
    <property type="entry name" value="bHLH_AtbHLH_like"/>
    <property type="match status" value="2"/>
</dbReference>
<dbReference type="InterPro" id="IPR045239">
    <property type="entry name" value="bHLH95_bHLH"/>
</dbReference>
<dbReference type="InterPro" id="IPR044658">
    <property type="entry name" value="bHLH92/bHLH041-like"/>
</dbReference>
<accession>A0A8S9Q738</accession>
<keyword evidence="6" id="KW-0175">Coiled coil</keyword>
<feature type="region of interest" description="Disordered" evidence="7">
    <location>
        <begin position="165"/>
        <end position="190"/>
    </location>
</feature>
<dbReference type="AlphaFoldDB" id="A0A8S9Q738"/>
<organism evidence="9 10">
    <name type="scientific">Brassica cretica</name>
    <name type="common">Mustard</name>
    <dbReference type="NCBI Taxonomy" id="69181"/>
    <lineage>
        <taxon>Eukaryota</taxon>
        <taxon>Viridiplantae</taxon>
        <taxon>Streptophyta</taxon>
        <taxon>Embryophyta</taxon>
        <taxon>Tracheophyta</taxon>
        <taxon>Spermatophyta</taxon>
        <taxon>Magnoliopsida</taxon>
        <taxon>eudicotyledons</taxon>
        <taxon>Gunneridae</taxon>
        <taxon>Pentapetalae</taxon>
        <taxon>rosids</taxon>
        <taxon>malvids</taxon>
        <taxon>Brassicales</taxon>
        <taxon>Brassicaceae</taxon>
        <taxon>Brassiceae</taxon>
        <taxon>Brassica</taxon>
    </lineage>
</organism>
<protein>
    <recommendedName>
        <fullName evidence="8">BHLH domain-containing protein</fullName>
    </recommendedName>
</protein>
<dbReference type="EMBL" id="QGKX02001290">
    <property type="protein sequence ID" value="KAF3535492.1"/>
    <property type="molecule type" value="Genomic_DNA"/>
</dbReference>
<reference evidence="9" key="1">
    <citation type="submission" date="2019-12" db="EMBL/GenBank/DDBJ databases">
        <title>Genome sequencing and annotation of Brassica cretica.</title>
        <authorList>
            <person name="Studholme D.J."/>
            <person name="Sarris P."/>
        </authorList>
    </citation>
    <scope>NUCLEOTIDE SEQUENCE</scope>
    <source>
        <strain evidence="9">PFS-109/04</strain>
        <tissue evidence="9">Leaf</tissue>
    </source>
</reference>
<evidence type="ECO:0000256" key="3">
    <source>
        <dbReference type="ARBA" id="ARBA00023125"/>
    </source>
</evidence>
<gene>
    <name evidence="9" type="ORF">F2Q69_00019478</name>
</gene>
<dbReference type="SUPFAM" id="SSF47459">
    <property type="entry name" value="HLH, helix-loop-helix DNA-binding domain"/>
    <property type="match status" value="2"/>
</dbReference>
<sequence>MDAIFLTDDPNTRKQLIGSLAHSFGCIYVSLWSYYFPRPSNYLISFDGYYNEASHEPSTSTGSLARRLFHEYRQSVIPLQNGHIPSMAFMNNLPYLEIQTQDIQRLASNDAQRLFYQEARIQTVIFMGCRSGEIELGLTYDAANMKVEASLRDWFPEDFSRKTSPVNSDYLRPPPPPSSSSSSLRSLDSPQNASEYSSLLFPLIPKPSTTTDAVNVPLHTLLAPVTTAETTNNMIHQRQQEPLFRNREREEEVMTQAILAVLSTSSSPSSPQRKGKATAFKRYYCVASGGGVSGRAPQPPSVRRQSMMKRAISFYNRLNINWRERFPRENATGGGSDGIGGSGGGRGPTATQLHHMISERKRREKLNESFQALRSLLPPGTKKDKASVLTIAKDHLTSLQGDISKLLERNRELEARLAGEREMENFLQADERFNRKRREKLNESFQALRSLLPPGTKKDKASVLTIAKDHLTSLQGDISKLLERNRELEARLAGEREMENFLQADERFNVRIIHIPESTSRERVLDLRIAHRGDNIGADDLIIRLLEFLKQINNVSLVSIDGKTRAREDGVTSVVLVSLRLKIEGECDESAFQEAIRRVVADLAH</sequence>
<dbReference type="PANTHER" id="PTHR46665:SF1">
    <property type="entry name" value="SPERMATOGENESIS- AND OOGENESIS-SPECIFIC BASIC HELIX-LOOP-HELIX-CONTAINING PROTEIN 1"/>
    <property type="match status" value="1"/>
</dbReference>
<feature type="coiled-coil region" evidence="6">
    <location>
        <begin position="471"/>
        <end position="505"/>
    </location>
</feature>
<evidence type="ECO:0000256" key="5">
    <source>
        <dbReference type="ARBA" id="ARBA00023242"/>
    </source>
</evidence>
<evidence type="ECO:0000256" key="4">
    <source>
        <dbReference type="ARBA" id="ARBA00023163"/>
    </source>
</evidence>
<feature type="domain" description="BHLH" evidence="8">
    <location>
        <begin position="350"/>
        <end position="399"/>
    </location>
</feature>
<dbReference type="GO" id="GO:0046983">
    <property type="term" value="F:protein dimerization activity"/>
    <property type="evidence" value="ECO:0007669"/>
    <property type="project" value="InterPro"/>
</dbReference>
<evidence type="ECO:0000256" key="1">
    <source>
        <dbReference type="ARBA" id="ARBA00004123"/>
    </source>
</evidence>
<evidence type="ECO:0000256" key="7">
    <source>
        <dbReference type="SAM" id="MobiDB-lite"/>
    </source>
</evidence>
<evidence type="ECO:0000259" key="8">
    <source>
        <dbReference type="PROSITE" id="PS50888"/>
    </source>
</evidence>
<dbReference type="Proteomes" id="UP000712600">
    <property type="component" value="Unassembled WGS sequence"/>
</dbReference>
<keyword evidence="5" id="KW-0539">Nucleus</keyword>
<feature type="coiled-coil region" evidence="6">
    <location>
        <begin position="396"/>
        <end position="430"/>
    </location>
</feature>
<keyword evidence="3" id="KW-0238">DNA-binding</keyword>
<feature type="compositionally biased region" description="Gly residues" evidence="7">
    <location>
        <begin position="332"/>
        <end position="347"/>
    </location>
</feature>
<comment type="subcellular location">
    <subcellularLocation>
        <location evidence="1">Nucleus</location>
    </subcellularLocation>
</comment>
<feature type="domain" description="BHLH" evidence="8">
    <location>
        <begin position="425"/>
        <end position="474"/>
    </location>
</feature>
<feature type="compositionally biased region" description="Low complexity" evidence="7">
    <location>
        <begin position="179"/>
        <end position="190"/>
    </location>
</feature>
<dbReference type="Gene3D" id="4.10.280.10">
    <property type="entry name" value="Helix-loop-helix DNA-binding domain"/>
    <property type="match status" value="2"/>
</dbReference>
<dbReference type="PROSITE" id="PS50888">
    <property type="entry name" value="BHLH"/>
    <property type="match status" value="2"/>
</dbReference>
<keyword evidence="2" id="KW-0805">Transcription regulation</keyword>
<comment type="caution">
    <text evidence="9">The sequence shown here is derived from an EMBL/GenBank/DDBJ whole genome shotgun (WGS) entry which is preliminary data.</text>
</comment>
<dbReference type="SMART" id="SM00353">
    <property type="entry name" value="HLH"/>
    <property type="match status" value="2"/>
</dbReference>
<feature type="region of interest" description="Disordered" evidence="7">
    <location>
        <begin position="327"/>
        <end position="349"/>
    </location>
</feature>
<evidence type="ECO:0000313" key="10">
    <source>
        <dbReference type="Proteomes" id="UP000712600"/>
    </source>
</evidence>
<dbReference type="GO" id="GO:0005634">
    <property type="term" value="C:nucleus"/>
    <property type="evidence" value="ECO:0007669"/>
    <property type="project" value="UniProtKB-SubCell"/>
</dbReference>
<evidence type="ECO:0000313" key="9">
    <source>
        <dbReference type="EMBL" id="KAF3535492.1"/>
    </source>
</evidence>
<keyword evidence="4" id="KW-0804">Transcription</keyword>
<name>A0A8S9Q738_BRACR</name>
<dbReference type="Pfam" id="PF23133">
    <property type="entry name" value="DUF7050"/>
    <property type="match status" value="1"/>
</dbReference>
<evidence type="ECO:0000256" key="2">
    <source>
        <dbReference type="ARBA" id="ARBA00023015"/>
    </source>
</evidence>
<dbReference type="InterPro" id="IPR055478">
    <property type="entry name" value="DUF7050"/>
</dbReference>
<dbReference type="GO" id="GO:0003677">
    <property type="term" value="F:DNA binding"/>
    <property type="evidence" value="ECO:0007669"/>
    <property type="project" value="UniProtKB-KW"/>
</dbReference>
<dbReference type="PANTHER" id="PTHR46665">
    <property type="entry name" value="TRANSCRIPTION FACTOR BHLH041-RELATED-RELATED"/>
    <property type="match status" value="1"/>
</dbReference>
<dbReference type="InterPro" id="IPR036638">
    <property type="entry name" value="HLH_DNA-bd_sf"/>
</dbReference>
<dbReference type="InterPro" id="IPR011598">
    <property type="entry name" value="bHLH_dom"/>
</dbReference>
<proteinExistence type="predicted"/>
<evidence type="ECO:0000256" key="6">
    <source>
        <dbReference type="SAM" id="Coils"/>
    </source>
</evidence>
<dbReference type="Pfam" id="PF23132">
    <property type="entry name" value="DUF7049"/>
    <property type="match status" value="1"/>
</dbReference>
<dbReference type="Pfam" id="PF00010">
    <property type="entry name" value="HLH"/>
    <property type="match status" value="2"/>
</dbReference>